<dbReference type="EMBL" id="NFEZ01000004">
    <property type="protein sequence ID" value="PLT43660.1"/>
    <property type="molecule type" value="Genomic_DNA"/>
</dbReference>
<name>A0A2N5MZZ7_9BACL</name>
<protein>
    <submittedName>
        <fullName evidence="1">Uncharacterized protein</fullName>
    </submittedName>
</protein>
<proteinExistence type="predicted"/>
<organism evidence="1 2">
    <name type="scientific">Paenibacillus pasadenensis</name>
    <dbReference type="NCBI Taxonomy" id="217090"/>
    <lineage>
        <taxon>Bacteria</taxon>
        <taxon>Bacillati</taxon>
        <taxon>Bacillota</taxon>
        <taxon>Bacilli</taxon>
        <taxon>Bacillales</taxon>
        <taxon>Paenibacillaceae</taxon>
        <taxon>Paenibacillus</taxon>
    </lineage>
</organism>
<reference evidence="1 2" key="1">
    <citation type="submission" date="2017-05" db="EMBL/GenBank/DDBJ databases">
        <title>Functional genome analysis of Paenibacillus pasadenensis strain R16: insights on endophytic life style and antifungal activity.</title>
        <authorList>
            <person name="Passera A."/>
            <person name="Marcolungo L."/>
            <person name="Casati P."/>
            <person name="Brasca M."/>
            <person name="Quaglino F."/>
            <person name="Delledonne M."/>
        </authorList>
    </citation>
    <scope>NUCLEOTIDE SEQUENCE [LARGE SCALE GENOMIC DNA]</scope>
    <source>
        <strain evidence="1 2">R16</strain>
    </source>
</reference>
<comment type="caution">
    <text evidence="1">The sequence shown here is derived from an EMBL/GenBank/DDBJ whole genome shotgun (WGS) entry which is preliminary data.</text>
</comment>
<dbReference type="Proteomes" id="UP000234789">
    <property type="component" value="Unassembled WGS sequence"/>
</dbReference>
<evidence type="ECO:0000313" key="1">
    <source>
        <dbReference type="EMBL" id="PLT43660.1"/>
    </source>
</evidence>
<keyword evidence="2" id="KW-1185">Reference proteome</keyword>
<sequence length="253" mass="28365">MVRRNLDQIVEEKRNQGIYDEEGEPKIGFRPELLRLLIRNGGKDNSLGHDAIYASYMLDLIERSGIPATQELFDAMATMLQGFADSGPGYVTINGIHTIVQPGEVPEAENQPELAPSSVLELFHAFSRPERMERGDMQLGHLLTHGHAVVELKRALRAEALEEHGPVLEQSFFKRTALLAYANALEKEETEFASNAAAGARNPLEPSYWEEALADSRHGHYGKYAYSYLRLCRLAGFRPENFQSFSRILPPLA</sequence>
<evidence type="ECO:0000313" key="2">
    <source>
        <dbReference type="Proteomes" id="UP000234789"/>
    </source>
</evidence>
<dbReference type="AlphaFoldDB" id="A0A2N5MZZ7"/>
<gene>
    <name evidence="1" type="ORF">B8V81_2091</name>
</gene>
<accession>A0A2N5MZZ7</accession>